<reference evidence="1" key="1">
    <citation type="journal article" date="2020" name="mSystems">
        <title>Genome- and Community-Level Interaction Insights into Carbon Utilization and Element Cycling Functions of Hydrothermarchaeota in Hydrothermal Sediment.</title>
        <authorList>
            <person name="Zhou Z."/>
            <person name="Liu Y."/>
            <person name="Xu W."/>
            <person name="Pan J."/>
            <person name="Luo Z.H."/>
            <person name="Li M."/>
        </authorList>
    </citation>
    <scope>NUCLEOTIDE SEQUENCE [LARGE SCALE GENOMIC DNA]</scope>
    <source>
        <strain evidence="1">SpSt-1116</strain>
    </source>
</reference>
<name>A0A7J3ZLC1_9CREN</name>
<dbReference type="InterPro" id="IPR036520">
    <property type="entry name" value="UPF0759_sf"/>
</dbReference>
<dbReference type="InterPro" id="IPR002763">
    <property type="entry name" value="DUF72"/>
</dbReference>
<protein>
    <submittedName>
        <fullName evidence="1">DUF72 domain-containing protein</fullName>
    </submittedName>
</protein>
<accession>A0A7J3ZLC1</accession>
<sequence>MQRKASVYVGTCGFVKSAKILVQLVDAVEVQESFYNLLGEKRLKTLEALSSEGLHLTWKAWQATTHPYTSPTWRKMKQPPPGDRRNYGLLRCTQENLKAAEKTVEQAIGAKAEVVVFQTPSTMPLNEDSKRNAREFFEHVLSIASGKLAVGWEPRGAFAEDVEFLRALAEKEIVIVSDVLRRGWYPFRTPIMYTRLHGLGGKEVNYKYKYTDNDLLSLKSAVESVSREPRVKAVYVLFNNVYMLDDALRFKGILR</sequence>
<dbReference type="PANTHER" id="PTHR30348:SF4">
    <property type="entry name" value="DUF72 DOMAIN-CONTAINING PROTEIN"/>
    <property type="match status" value="1"/>
</dbReference>
<dbReference type="PANTHER" id="PTHR30348">
    <property type="entry name" value="UNCHARACTERIZED PROTEIN YECE"/>
    <property type="match status" value="1"/>
</dbReference>
<gene>
    <name evidence="1" type="ORF">ENM78_04505</name>
</gene>
<proteinExistence type="predicted"/>
<dbReference type="SUPFAM" id="SSF117396">
    <property type="entry name" value="TM1631-like"/>
    <property type="match status" value="1"/>
</dbReference>
<dbReference type="Gene3D" id="3.20.20.410">
    <property type="entry name" value="Protein of unknown function UPF0759"/>
    <property type="match status" value="1"/>
</dbReference>
<organism evidence="1">
    <name type="scientific">Fervidicoccus fontis</name>
    <dbReference type="NCBI Taxonomy" id="683846"/>
    <lineage>
        <taxon>Archaea</taxon>
        <taxon>Thermoproteota</taxon>
        <taxon>Thermoprotei</taxon>
        <taxon>Fervidicoccales</taxon>
        <taxon>Fervidicoccaceae</taxon>
        <taxon>Fervidicoccus</taxon>
    </lineage>
</organism>
<evidence type="ECO:0000313" key="1">
    <source>
        <dbReference type="EMBL" id="HHQ80692.1"/>
    </source>
</evidence>
<comment type="caution">
    <text evidence="1">The sequence shown here is derived from an EMBL/GenBank/DDBJ whole genome shotgun (WGS) entry which is preliminary data.</text>
</comment>
<dbReference type="AlphaFoldDB" id="A0A7J3ZLC1"/>
<dbReference type="Pfam" id="PF01904">
    <property type="entry name" value="DUF72"/>
    <property type="match status" value="1"/>
</dbReference>
<dbReference type="EMBL" id="DRZC01000063">
    <property type="protein sequence ID" value="HHQ80692.1"/>
    <property type="molecule type" value="Genomic_DNA"/>
</dbReference>